<sequence length="622" mass="66007">MRFSVATIGAVALGSGVMAQADEAKNIVGIPVLKEIAEVEGQWKFDACHKVDSAVDGFIWPCASQLRTLVKICPKFPTTAQERIAQRDCICADPSSFLADAVACSECKVQNGLQPATQREHWIKYYKEVDDKYCQSKDVPLSFEQFSTDLRNKMPVPEGGRNLNLHIGKVIDPRAYYTLAKLQVPKMQGAGKFTPAKAQAGNNASTVVVTDPLAGRVRVPVFIAVEKLPTGSDNKTTSSVGQISSAACRNKTAPIETPSPASTFLTSTKTSSTASRSTSVLPATTPAPSPGNSSDPVEEHIIVIGGQRCVVLIMWVNVDCFPKLDAAGNFAIDFKNIGVDKKEPVMKVENGAQFDKIKEAMPDAGKDQKLAEQCKERIGTAAPVVTAPGSNKVALPAKQGGSESYTSSPKKNNGISGNQSADSQESRPNDTEIPKTQKGPGGGSEAGVSVPSGGKAVTGGLTQNSSNTPAQSFDSTSAKNSGNAPAQSSGGRAGDPNGQPDNKDCICPAATAPSPASNTLDAAEICAKKVKTETDCKALSGENVRKCLCSDAGFENLRFFDEAIICSRRSGDLRQGEFEAQVFFETKSRYCERKQFGNDFAAAYRSVNSEWREARAPTATLI</sequence>
<dbReference type="Proteomes" id="UP000243081">
    <property type="component" value="Unassembled WGS sequence"/>
</dbReference>
<accession>A0A179I994</accession>
<dbReference type="EMBL" id="LUKN01002329">
    <property type="protein sequence ID" value="OAQ99235.1"/>
    <property type="molecule type" value="Genomic_DNA"/>
</dbReference>
<feature type="compositionally biased region" description="Polar residues" evidence="1">
    <location>
        <begin position="401"/>
        <end position="423"/>
    </location>
</feature>
<gene>
    <name evidence="3" type="ORF">LLEC1_02098</name>
</gene>
<reference evidence="3 4" key="1">
    <citation type="submission" date="2016-03" db="EMBL/GenBank/DDBJ databases">
        <title>Fine-scale spatial genetic structure of a fungal parasite of coffee scale insects.</title>
        <authorList>
            <person name="Jackson D."/>
            <person name="Zemenick K.A."/>
            <person name="Malloure B."/>
            <person name="Quandt C.A."/>
            <person name="James T.Y."/>
        </authorList>
    </citation>
    <scope>NUCLEOTIDE SEQUENCE [LARGE SCALE GENOMIC DNA]</scope>
    <source>
        <strain evidence="3 4">UM487</strain>
    </source>
</reference>
<organism evidence="3 4">
    <name type="scientific">Cordyceps confragosa</name>
    <name type="common">Lecanicillium lecanii</name>
    <dbReference type="NCBI Taxonomy" id="2714763"/>
    <lineage>
        <taxon>Eukaryota</taxon>
        <taxon>Fungi</taxon>
        <taxon>Dikarya</taxon>
        <taxon>Ascomycota</taxon>
        <taxon>Pezizomycotina</taxon>
        <taxon>Sordariomycetes</taxon>
        <taxon>Hypocreomycetidae</taxon>
        <taxon>Hypocreales</taxon>
        <taxon>Cordycipitaceae</taxon>
        <taxon>Akanthomyces</taxon>
    </lineage>
</organism>
<feature type="region of interest" description="Disordered" evidence="1">
    <location>
        <begin position="251"/>
        <end position="295"/>
    </location>
</feature>
<keyword evidence="2" id="KW-0732">Signal</keyword>
<comment type="caution">
    <text evidence="3">The sequence shown here is derived from an EMBL/GenBank/DDBJ whole genome shotgun (WGS) entry which is preliminary data.</text>
</comment>
<evidence type="ECO:0000313" key="3">
    <source>
        <dbReference type="EMBL" id="OAQ99235.1"/>
    </source>
</evidence>
<feature type="signal peptide" evidence="2">
    <location>
        <begin position="1"/>
        <end position="19"/>
    </location>
</feature>
<evidence type="ECO:0000313" key="4">
    <source>
        <dbReference type="Proteomes" id="UP000243081"/>
    </source>
</evidence>
<feature type="compositionally biased region" description="Basic and acidic residues" evidence="1">
    <location>
        <begin position="424"/>
        <end position="435"/>
    </location>
</feature>
<dbReference type="AlphaFoldDB" id="A0A179I994"/>
<feature type="region of interest" description="Disordered" evidence="1">
    <location>
        <begin position="390"/>
        <end position="506"/>
    </location>
</feature>
<dbReference type="OMA" id="VACSECK"/>
<protein>
    <recommendedName>
        <fullName evidence="5">Extracellular membrane protein CFEM domain-containing protein</fullName>
    </recommendedName>
</protein>
<evidence type="ECO:0000256" key="2">
    <source>
        <dbReference type="SAM" id="SignalP"/>
    </source>
</evidence>
<evidence type="ECO:0008006" key="5">
    <source>
        <dbReference type="Google" id="ProtNLM"/>
    </source>
</evidence>
<keyword evidence="4" id="KW-1185">Reference proteome</keyword>
<feature type="compositionally biased region" description="Polar residues" evidence="1">
    <location>
        <begin position="460"/>
        <end position="490"/>
    </location>
</feature>
<evidence type="ECO:0000256" key="1">
    <source>
        <dbReference type="SAM" id="MobiDB-lite"/>
    </source>
</evidence>
<proteinExistence type="predicted"/>
<feature type="compositionally biased region" description="Low complexity" evidence="1">
    <location>
        <begin position="262"/>
        <end position="279"/>
    </location>
</feature>
<name>A0A179I994_CORDF</name>
<feature type="chain" id="PRO_5008104185" description="Extracellular membrane protein CFEM domain-containing protein" evidence="2">
    <location>
        <begin position="20"/>
        <end position="622"/>
    </location>
</feature>
<dbReference type="OrthoDB" id="4868340at2759"/>